<dbReference type="Proteomes" id="UP000290649">
    <property type="component" value="Unassembled WGS sequence"/>
</dbReference>
<sequence length="108" mass="12494">MDAEVKKEVPSFQDIIEELKRRETEKKHITININIQEIKEINIQEFYLDQLSYHLDRLDIKDLSGALNLGNNFGGRVVKGIEKSKPKASFSVVVNGKNIPFKVIDYYQ</sequence>
<evidence type="ECO:0000313" key="1">
    <source>
        <dbReference type="EMBL" id="RXJ04326.1"/>
    </source>
</evidence>
<proteinExistence type="predicted"/>
<dbReference type="AlphaFoldDB" id="A0A4Q0VYT6"/>
<reference evidence="1 2" key="1">
    <citation type="journal article" date="2019" name="Int. J. Syst. Evol. Microbiol.">
        <title>Anaerobacillus alkaliphilus sp. nov., a novel alkaliphilic and moderately halophilic bacterium.</title>
        <authorList>
            <person name="Borsodi A.K."/>
            <person name="Aszalos J.M."/>
            <person name="Bihari P."/>
            <person name="Nagy I."/>
            <person name="Schumann P."/>
            <person name="Sproer C."/>
            <person name="Kovacs A.L."/>
            <person name="Boka K."/>
            <person name="Dobosy P."/>
            <person name="Ovari M."/>
            <person name="Szili-Kovacs T."/>
            <person name="Toth E."/>
        </authorList>
    </citation>
    <scope>NUCLEOTIDE SEQUENCE [LARGE SCALE GENOMIC DNA]</scope>
    <source>
        <strain evidence="1 2">B16-10</strain>
    </source>
</reference>
<protein>
    <submittedName>
        <fullName evidence="1">Uncharacterized protein</fullName>
    </submittedName>
</protein>
<gene>
    <name evidence="1" type="ORF">DS745_02780</name>
</gene>
<accession>A0A4Q0VYT6</accession>
<name>A0A4Q0VYT6_9BACI</name>
<organism evidence="1 2">
    <name type="scientific">Anaerobacillus alkaliphilus</name>
    <dbReference type="NCBI Taxonomy" id="1548597"/>
    <lineage>
        <taxon>Bacteria</taxon>
        <taxon>Bacillati</taxon>
        <taxon>Bacillota</taxon>
        <taxon>Bacilli</taxon>
        <taxon>Bacillales</taxon>
        <taxon>Bacillaceae</taxon>
        <taxon>Anaerobacillus</taxon>
    </lineage>
</organism>
<comment type="caution">
    <text evidence="1">The sequence shown here is derived from an EMBL/GenBank/DDBJ whole genome shotgun (WGS) entry which is preliminary data.</text>
</comment>
<dbReference type="EMBL" id="QOUX01000001">
    <property type="protein sequence ID" value="RXJ04326.1"/>
    <property type="molecule type" value="Genomic_DNA"/>
</dbReference>
<evidence type="ECO:0000313" key="2">
    <source>
        <dbReference type="Proteomes" id="UP000290649"/>
    </source>
</evidence>
<dbReference type="RefSeq" id="WP_129076673.1">
    <property type="nucleotide sequence ID" value="NZ_QOUX01000001.1"/>
</dbReference>
<dbReference type="OrthoDB" id="2620164at2"/>
<keyword evidence="2" id="KW-1185">Reference proteome</keyword>